<dbReference type="Proteomes" id="UP001600943">
    <property type="component" value="Unassembled WGS sequence"/>
</dbReference>
<evidence type="ECO:0000313" key="2">
    <source>
        <dbReference type="Proteomes" id="UP001600943"/>
    </source>
</evidence>
<dbReference type="EMBL" id="BAABYW010000002">
    <property type="protein sequence ID" value="GAA6411021.1"/>
    <property type="molecule type" value="Genomic_DNA"/>
</dbReference>
<protein>
    <submittedName>
        <fullName evidence="1">Uncharacterized protein</fullName>
    </submittedName>
</protein>
<keyword evidence="2" id="KW-1185">Reference proteome</keyword>
<dbReference type="RefSeq" id="WP_390409698.1">
    <property type="nucleotide sequence ID" value="NZ_BAABYW010000002.1"/>
</dbReference>
<proteinExistence type="predicted"/>
<gene>
    <name evidence="1" type="ORF">K040078D81_51380</name>
</gene>
<evidence type="ECO:0000313" key="1">
    <source>
        <dbReference type="EMBL" id="GAA6411021.1"/>
    </source>
</evidence>
<organism evidence="1 2">
    <name type="scientific">Blautia hominis</name>
    <dbReference type="NCBI Taxonomy" id="2025493"/>
    <lineage>
        <taxon>Bacteria</taxon>
        <taxon>Bacillati</taxon>
        <taxon>Bacillota</taxon>
        <taxon>Clostridia</taxon>
        <taxon>Lachnospirales</taxon>
        <taxon>Lachnospiraceae</taxon>
        <taxon>Blautia</taxon>
    </lineage>
</organism>
<name>A0ABQ0BHU1_9FIRM</name>
<reference evidence="1 2" key="1">
    <citation type="submission" date="2024-04" db="EMBL/GenBank/DDBJ databases">
        <title>Defined microbial consortia suppress multidrug-resistant proinflammatory Enterobacteriaceae via ecological control.</title>
        <authorList>
            <person name="Furuichi M."/>
            <person name="Kawaguchi T."/>
            <person name="Pust M."/>
            <person name="Yasuma K."/>
            <person name="Plichta D."/>
            <person name="Hasegawa N."/>
            <person name="Ohya T."/>
            <person name="Bhattarai S."/>
            <person name="Sasajima S."/>
            <person name="Aoto Y."/>
            <person name="Tuganbaev T."/>
            <person name="Yaginuma M."/>
            <person name="Ueda M."/>
            <person name="Okahashi N."/>
            <person name="Amafuji K."/>
            <person name="Kiridooshi Y."/>
            <person name="Sugita K."/>
            <person name="Strazar M."/>
            <person name="Skelly A."/>
            <person name="Suda W."/>
            <person name="Hattori M."/>
            <person name="Nakamoto N."/>
            <person name="Caballero S."/>
            <person name="Norman J."/>
            <person name="Olle B."/>
            <person name="Tanoue T."/>
            <person name="Arita M."/>
            <person name="Bucci V."/>
            <person name="Atarashi K."/>
            <person name="Xavier R."/>
            <person name="Honda K."/>
        </authorList>
    </citation>
    <scope>NUCLEOTIDE SEQUENCE [LARGE SCALE GENOMIC DNA]</scope>
    <source>
        <strain evidence="2">k04-0078-D8-1</strain>
    </source>
</reference>
<sequence length="269" mass="29516">MRQLNMSDAGRRRRIPVLIFLIAAILLAFVGLTLARYVMQKEESGVIETKPFYFTSDLLKDESENKEYYIDPETKSFDINILNAVDSKRITKDKIICTITVEGGLASVHSGDGVTSDLERQIEVVLEGNGEQASQRVTITPNPDADAVTVKAASSTPYQKTLSATFKPAPGNQYRVKDSVGSRAAVLTIIYVRTDSTDITLALPENVIPDETTSWVKKSAEAGQSFTLHIPESGVYSLVLLKKDINQNLVKEETSFDTQISLTAAPPES</sequence>
<accession>A0ABQ0BHU1</accession>
<comment type="caution">
    <text evidence="1">The sequence shown here is derived from an EMBL/GenBank/DDBJ whole genome shotgun (WGS) entry which is preliminary data.</text>
</comment>